<evidence type="ECO:0000256" key="2">
    <source>
        <dbReference type="SAM" id="SignalP"/>
    </source>
</evidence>
<accession>A0ABT2BWP8</accession>
<dbReference type="SUPFAM" id="SSF53271">
    <property type="entry name" value="PRTase-like"/>
    <property type="match status" value="1"/>
</dbReference>
<dbReference type="CDD" id="cd06223">
    <property type="entry name" value="PRTases_typeI"/>
    <property type="match status" value="1"/>
</dbReference>
<dbReference type="EMBL" id="JANUHC010000003">
    <property type="protein sequence ID" value="MCS0629561.1"/>
    <property type="molecule type" value="Genomic_DNA"/>
</dbReference>
<evidence type="ECO:0000256" key="1">
    <source>
        <dbReference type="ARBA" id="ARBA00008007"/>
    </source>
</evidence>
<dbReference type="InterPro" id="IPR000836">
    <property type="entry name" value="PRTase_dom"/>
</dbReference>
<evidence type="ECO:0000313" key="3">
    <source>
        <dbReference type="EMBL" id="MCS0629561.1"/>
    </source>
</evidence>
<sequence length="268" mass="29028">MTTRYLSLRHWLRMLMPSMCALCGGGCDDVVCDACKEAYAEVRQMRCGQCANPLAEIPSLPRRREPNLALPMTHEKLDPRLRGDDVGHICGTCLRDPPAFDATIAAVDYAIPLDQLVLQLKFGARLALAPWFARQIRDAVLARPGLPLPDLLCPVPLGPGRLVERGFNQALEIARPLAAALGVACHPALALRTLDTPAQSGVAPSVRARNVRGAFAVEDPDLVEGRHVGLVDDVMTSGHTLGELAATFKRFGAARVTNFVFARTPPNR</sequence>
<dbReference type="InterPro" id="IPR051910">
    <property type="entry name" value="ComF/GntX_DNA_util-trans"/>
</dbReference>
<reference evidence="3" key="1">
    <citation type="submission" date="2022-08" db="EMBL/GenBank/DDBJ databases">
        <title>Reclassification of Massilia species as members of the genera Telluria, Duganella, Pseudoduganella, Mokoshia gen. nov. and Zemynaea gen. nov. using orthogonal and non-orthogonal genome-based approaches.</title>
        <authorList>
            <person name="Bowman J.P."/>
        </authorList>
    </citation>
    <scope>NUCLEOTIDE SEQUENCE</scope>
    <source>
        <strain evidence="3">LMG 11547</strain>
    </source>
</reference>
<keyword evidence="4" id="KW-1185">Reference proteome</keyword>
<dbReference type="PANTHER" id="PTHR47505:SF1">
    <property type="entry name" value="DNA UTILIZATION PROTEIN YHGH"/>
    <property type="match status" value="1"/>
</dbReference>
<evidence type="ECO:0000313" key="4">
    <source>
        <dbReference type="Proteomes" id="UP001165263"/>
    </source>
</evidence>
<name>A0ABT2BWP8_9BURK</name>
<comment type="similarity">
    <text evidence="1">Belongs to the ComF/GntX family.</text>
</comment>
<comment type="caution">
    <text evidence="3">The sequence shown here is derived from an EMBL/GenBank/DDBJ whole genome shotgun (WGS) entry which is preliminary data.</text>
</comment>
<feature type="signal peptide" evidence="2">
    <location>
        <begin position="1"/>
        <end position="21"/>
    </location>
</feature>
<keyword evidence="2" id="KW-0732">Signal</keyword>
<dbReference type="PANTHER" id="PTHR47505">
    <property type="entry name" value="DNA UTILIZATION PROTEIN YHGH"/>
    <property type="match status" value="1"/>
</dbReference>
<protein>
    <submittedName>
        <fullName evidence="3">ComF family protein</fullName>
    </submittedName>
</protein>
<dbReference type="Gene3D" id="3.40.50.2020">
    <property type="match status" value="1"/>
</dbReference>
<gene>
    <name evidence="3" type="ORF">NX786_09470</name>
</gene>
<feature type="chain" id="PRO_5045956659" evidence="2">
    <location>
        <begin position="22"/>
        <end position="268"/>
    </location>
</feature>
<proteinExistence type="inferred from homology"/>
<organism evidence="3 4">
    <name type="scientific">Telluria mixta</name>
    <dbReference type="NCBI Taxonomy" id="34071"/>
    <lineage>
        <taxon>Bacteria</taxon>
        <taxon>Pseudomonadati</taxon>
        <taxon>Pseudomonadota</taxon>
        <taxon>Betaproteobacteria</taxon>
        <taxon>Burkholderiales</taxon>
        <taxon>Oxalobacteraceae</taxon>
        <taxon>Telluria group</taxon>
        <taxon>Telluria</taxon>
    </lineage>
</organism>
<dbReference type="Proteomes" id="UP001165263">
    <property type="component" value="Unassembled WGS sequence"/>
</dbReference>
<dbReference type="InterPro" id="IPR029057">
    <property type="entry name" value="PRTase-like"/>
</dbReference>